<dbReference type="EMBL" id="MBFT01000485">
    <property type="protein sequence ID" value="PVU90377.1"/>
    <property type="molecule type" value="Genomic_DNA"/>
</dbReference>
<dbReference type="InterPro" id="IPR006671">
    <property type="entry name" value="Cyclin_N"/>
</dbReference>
<proteinExistence type="predicted"/>
<dbReference type="GO" id="GO:0019901">
    <property type="term" value="F:protein kinase binding"/>
    <property type="evidence" value="ECO:0007669"/>
    <property type="project" value="InterPro"/>
</dbReference>
<evidence type="ECO:0000313" key="4">
    <source>
        <dbReference type="Proteomes" id="UP000245699"/>
    </source>
</evidence>
<dbReference type="Proteomes" id="UP000245699">
    <property type="component" value="Unassembled WGS sequence"/>
</dbReference>
<feature type="domain" description="Cyclin N-terminal" evidence="1">
    <location>
        <begin position="75"/>
        <end position="176"/>
    </location>
</feature>
<dbReference type="GO" id="GO:0016538">
    <property type="term" value="F:cyclin-dependent protein serine/threonine kinase regulator activity"/>
    <property type="evidence" value="ECO:0007669"/>
    <property type="project" value="TreeGrafter"/>
</dbReference>
<sequence>MVWKINNKTYDIIRGEITPEMIKILAEQTTKVIQCKVCPNTGIKNEFHRKIYTQNLGENYNDISNKISNDNQPTNTLVSLDKFITNLVLKSKVQAGTLICTLIYLERLKKRLPLGAKGIECTYHRIFLASLIIAGKYLNDASPKNKYWARYSNMFSIPEVNLMEKQFLFLLDFDLRIEGEDLDKVAEYFYPENLYRDNNTNMDITSSPKFNRVELQNPMASQTSIQPREMLVKPRKNTLNFPKLTSMDVLNKNNMDINHHIVPPPPVKSENGLPRGRSLSLFQIDSLNPLHTNRTESGNPSMYNYESLLFLENFELGSLENKNNNSGADNPENYRINSNSIPYEKLSKIKPRHKYKPEECFLGIPNSNQNKNRVFESKNFKKVESITKHQKNENRSQLSIYRQNNEIISNKELECIPPIQPLPALCKPGSTTYNNRINNISLKNQEFINYNTQTNSTELQNMLQVDTNENTKELKKRNRRKSSIGNPFIPLRRLSISNMGNQIGRILPSWFGKNHNDKKK</sequence>
<dbReference type="PANTHER" id="PTHR15615:SF10">
    <property type="entry name" value="PHO85 CYCLIN-2-RELATED"/>
    <property type="match status" value="1"/>
</dbReference>
<dbReference type="Pfam" id="PF00134">
    <property type="entry name" value="Cyclin_N"/>
    <property type="match status" value="1"/>
</dbReference>
<comment type="caution">
    <text evidence="3">The sequence shown here is derived from an EMBL/GenBank/DDBJ whole genome shotgun (WGS) entry which is preliminary data.</text>
</comment>
<dbReference type="OrthoDB" id="10250320at2759"/>
<dbReference type="EMBL" id="MBFT01000024">
    <property type="protein sequence ID" value="PVU99688.1"/>
    <property type="molecule type" value="Genomic_DNA"/>
</dbReference>
<dbReference type="GO" id="GO:0000307">
    <property type="term" value="C:cyclin-dependent protein kinase holoenzyme complex"/>
    <property type="evidence" value="ECO:0007669"/>
    <property type="project" value="TreeGrafter"/>
</dbReference>
<dbReference type="SUPFAM" id="SSF47954">
    <property type="entry name" value="Cyclin-like"/>
    <property type="match status" value="1"/>
</dbReference>
<dbReference type="CDD" id="cd20557">
    <property type="entry name" value="CYCLIN_ScPCL1-like"/>
    <property type="match status" value="1"/>
</dbReference>
<reference evidence="3 4" key="1">
    <citation type="journal article" date="2018" name="MBio">
        <title>Comparative Genomics Reveals the Core Gene Toolbox for the Fungus-Insect Symbiosis.</title>
        <authorList>
            <person name="Wang Y."/>
            <person name="Stata M."/>
            <person name="Wang W."/>
            <person name="Stajich J.E."/>
            <person name="White M.M."/>
            <person name="Moncalvo J.M."/>
        </authorList>
    </citation>
    <scope>NUCLEOTIDE SEQUENCE [LARGE SCALE GENOMIC DNA]</scope>
    <source>
        <strain evidence="3 4">AUS-77-4</strain>
    </source>
</reference>
<dbReference type="InterPro" id="IPR013922">
    <property type="entry name" value="Cyclin_PHO80-like"/>
</dbReference>
<dbReference type="Gene3D" id="1.10.472.10">
    <property type="entry name" value="Cyclin-like"/>
    <property type="match status" value="1"/>
</dbReference>
<dbReference type="GO" id="GO:0005634">
    <property type="term" value="C:nucleus"/>
    <property type="evidence" value="ECO:0007669"/>
    <property type="project" value="TreeGrafter"/>
</dbReference>
<dbReference type="PANTHER" id="PTHR15615">
    <property type="match status" value="1"/>
</dbReference>
<dbReference type="STRING" id="61424.A0A2T9Z509"/>
<organism evidence="3 4">
    <name type="scientific">Furculomyces boomerangus</name>
    <dbReference type="NCBI Taxonomy" id="61424"/>
    <lineage>
        <taxon>Eukaryota</taxon>
        <taxon>Fungi</taxon>
        <taxon>Fungi incertae sedis</taxon>
        <taxon>Zoopagomycota</taxon>
        <taxon>Kickxellomycotina</taxon>
        <taxon>Harpellomycetes</taxon>
        <taxon>Harpellales</taxon>
        <taxon>Harpellaceae</taxon>
        <taxon>Furculomyces</taxon>
    </lineage>
</organism>
<dbReference type="AlphaFoldDB" id="A0A2T9Z509"/>
<name>A0A2T9Z509_9FUNG</name>
<accession>A0A2T9Z509</accession>
<protein>
    <recommendedName>
        <fullName evidence="1">Cyclin N-terminal domain-containing protein</fullName>
    </recommendedName>
</protein>
<evidence type="ECO:0000313" key="2">
    <source>
        <dbReference type="EMBL" id="PVU90377.1"/>
    </source>
</evidence>
<gene>
    <name evidence="3" type="ORF">BB559_000485</name>
    <name evidence="2" type="ORF">BB559_004674</name>
</gene>
<dbReference type="InterPro" id="IPR036915">
    <property type="entry name" value="Cyclin-like_sf"/>
</dbReference>
<evidence type="ECO:0000313" key="3">
    <source>
        <dbReference type="EMBL" id="PVU99688.1"/>
    </source>
</evidence>
<evidence type="ECO:0000259" key="1">
    <source>
        <dbReference type="Pfam" id="PF00134"/>
    </source>
</evidence>
<keyword evidence="4" id="KW-1185">Reference proteome</keyword>